<protein>
    <recommendedName>
        <fullName evidence="1">YgjP-like metallopeptidase domain-containing protein</fullName>
    </recommendedName>
</protein>
<dbReference type="EMBL" id="FOFG01000022">
    <property type="protein sequence ID" value="SER51304.1"/>
    <property type="molecule type" value="Genomic_DNA"/>
</dbReference>
<dbReference type="RefSeq" id="WP_092499602.1">
    <property type="nucleotide sequence ID" value="NZ_FOFG01000022.1"/>
</dbReference>
<organism evidence="2 3">
    <name type="scientific">Faunimonas pinastri</name>
    <dbReference type="NCBI Taxonomy" id="1855383"/>
    <lineage>
        <taxon>Bacteria</taxon>
        <taxon>Pseudomonadati</taxon>
        <taxon>Pseudomonadota</taxon>
        <taxon>Alphaproteobacteria</taxon>
        <taxon>Hyphomicrobiales</taxon>
        <taxon>Afifellaceae</taxon>
        <taxon>Faunimonas</taxon>
    </lineage>
</organism>
<dbReference type="PANTHER" id="PTHR30399">
    <property type="entry name" value="UNCHARACTERIZED PROTEIN YGJP"/>
    <property type="match status" value="1"/>
</dbReference>
<dbReference type="InterPro" id="IPR053136">
    <property type="entry name" value="UTP_pyrophosphatase-like"/>
</dbReference>
<reference evidence="2 3" key="1">
    <citation type="submission" date="2016-10" db="EMBL/GenBank/DDBJ databases">
        <authorList>
            <person name="de Groot N.N."/>
        </authorList>
    </citation>
    <scope>NUCLEOTIDE SEQUENCE [LARGE SCALE GENOMIC DNA]</scope>
    <source>
        <strain evidence="2 3">A52C2</strain>
    </source>
</reference>
<dbReference type="Pfam" id="PF01863">
    <property type="entry name" value="YgjP-like"/>
    <property type="match status" value="1"/>
</dbReference>
<dbReference type="InterPro" id="IPR002725">
    <property type="entry name" value="YgjP-like_metallopeptidase"/>
</dbReference>
<gene>
    <name evidence="2" type="ORF">SAMN05216548_12230</name>
</gene>
<dbReference type="Proteomes" id="UP000199647">
    <property type="component" value="Unassembled WGS sequence"/>
</dbReference>
<evidence type="ECO:0000259" key="1">
    <source>
        <dbReference type="Pfam" id="PF01863"/>
    </source>
</evidence>
<dbReference type="CDD" id="cd07344">
    <property type="entry name" value="M48_yhfN_like"/>
    <property type="match status" value="1"/>
</dbReference>
<sequence length="248" mass="27638">MRFAPKPLLKPAPESVRLRICGQDLVIPVKRNARARRLTLRLDPAFGPVLTLPVRTRLGEAERFVARNAAWLEARLDRVADASPFADGAELPLRGEPCRIVHRTGRGLIRLQSGEAGTLELQVPGEADHIARRVTEWLKREARRDLTRAVDRHCERLGKPAKALRIGDARSRWGSCTSAGVLTFSWRLVLAPTAVLDYLAAHEVAHLREMNHSQAFWDIVAALDPGHMASRRWLKQHGAALHAVGREG</sequence>
<evidence type="ECO:0000313" key="2">
    <source>
        <dbReference type="EMBL" id="SER51304.1"/>
    </source>
</evidence>
<evidence type="ECO:0000313" key="3">
    <source>
        <dbReference type="Proteomes" id="UP000199647"/>
    </source>
</evidence>
<feature type="domain" description="YgjP-like metallopeptidase" evidence="1">
    <location>
        <begin position="36"/>
        <end position="237"/>
    </location>
</feature>
<keyword evidence="3" id="KW-1185">Reference proteome</keyword>
<dbReference type="Gene3D" id="3.30.2010.10">
    <property type="entry name" value="Metalloproteases ('zincins'), catalytic domain"/>
    <property type="match status" value="1"/>
</dbReference>
<dbReference type="STRING" id="1855383.SAMN05216548_12230"/>
<dbReference type="AlphaFoldDB" id="A0A1H9PSU9"/>
<accession>A0A1H9PSU9</accession>
<dbReference type="OrthoDB" id="9795402at2"/>
<dbReference type="PANTHER" id="PTHR30399:SF1">
    <property type="entry name" value="UTP PYROPHOSPHATASE"/>
    <property type="match status" value="1"/>
</dbReference>
<proteinExistence type="predicted"/>
<name>A0A1H9PSU9_9HYPH</name>